<dbReference type="AlphaFoldDB" id="A0A0J6Y6V5"/>
<name>A0A0J6Y6V5_COCIT</name>
<gene>
    <name evidence="2" type="ORF">CIRG_10226</name>
</gene>
<dbReference type="Proteomes" id="UP000054565">
    <property type="component" value="Unassembled WGS sequence"/>
</dbReference>
<evidence type="ECO:0000313" key="2">
    <source>
        <dbReference type="EMBL" id="KMP02403.1"/>
    </source>
</evidence>
<protein>
    <submittedName>
        <fullName evidence="2">Uncharacterized protein</fullName>
    </submittedName>
</protein>
<feature type="chain" id="PRO_5005284762" evidence="1">
    <location>
        <begin position="19"/>
        <end position="101"/>
    </location>
</feature>
<feature type="signal peptide" evidence="1">
    <location>
        <begin position="1"/>
        <end position="18"/>
    </location>
</feature>
<evidence type="ECO:0000313" key="3">
    <source>
        <dbReference type="Proteomes" id="UP000054565"/>
    </source>
</evidence>
<dbReference type="EMBL" id="DS028103">
    <property type="protein sequence ID" value="KMP02403.1"/>
    <property type="molecule type" value="Genomic_DNA"/>
</dbReference>
<sequence length="101" mass="11067">MALALITLVLIFENFESATREAQLGKRVIFCVPGICFRGRSQQDDRDVLGSNSQCGSLPDTDPYPHGSMLAENFNFLCFGPAQNQENPLIERPKPGGPKSP</sequence>
<organism evidence="2 3">
    <name type="scientific">Coccidioides immitis RMSCC 2394</name>
    <dbReference type="NCBI Taxonomy" id="404692"/>
    <lineage>
        <taxon>Eukaryota</taxon>
        <taxon>Fungi</taxon>
        <taxon>Dikarya</taxon>
        <taxon>Ascomycota</taxon>
        <taxon>Pezizomycotina</taxon>
        <taxon>Eurotiomycetes</taxon>
        <taxon>Eurotiomycetidae</taxon>
        <taxon>Onygenales</taxon>
        <taxon>Onygenaceae</taxon>
        <taxon>Coccidioides</taxon>
    </lineage>
</organism>
<evidence type="ECO:0000256" key="1">
    <source>
        <dbReference type="SAM" id="SignalP"/>
    </source>
</evidence>
<keyword evidence="1" id="KW-0732">Signal</keyword>
<accession>A0A0J6Y6V5</accession>
<reference evidence="3" key="1">
    <citation type="journal article" date="2010" name="Genome Res.">
        <title>Population genomic sequencing of Coccidioides fungi reveals recent hybridization and transposon control.</title>
        <authorList>
            <person name="Neafsey D.E."/>
            <person name="Barker B.M."/>
            <person name="Sharpton T.J."/>
            <person name="Stajich J.E."/>
            <person name="Park D.J."/>
            <person name="Whiston E."/>
            <person name="Hung C.-Y."/>
            <person name="McMahan C."/>
            <person name="White J."/>
            <person name="Sykes S."/>
            <person name="Heiman D."/>
            <person name="Young S."/>
            <person name="Zeng Q."/>
            <person name="Abouelleil A."/>
            <person name="Aftuck L."/>
            <person name="Bessette D."/>
            <person name="Brown A."/>
            <person name="FitzGerald M."/>
            <person name="Lui A."/>
            <person name="Macdonald J.P."/>
            <person name="Priest M."/>
            <person name="Orbach M.J."/>
            <person name="Galgiani J.N."/>
            <person name="Kirkland T.N."/>
            <person name="Cole G.T."/>
            <person name="Birren B.W."/>
            <person name="Henn M.R."/>
            <person name="Taylor J.W."/>
            <person name="Rounsley S.D."/>
        </authorList>
    </citation>
    <scope>NUCLEOTIDE SEQUENCE [LARGE SCALE GENOMIC DNA]</scope>
    <source>
        <strain evidence="3">RMSCC 2394</strain>
    </source>
</reference>
<proteinExistence type="predicted"/>